<protein>
    <submittedName>
        <fullName evidence="2">Siphovirus ReqiPepy6 Gp37-like family protein</fullName>
    </submittedName>
</protein>
<accession>A0ABS8DH79</accession>
<reference evidence="2 3" key="1">
    <citation type="submission" date="2021-10" db="EMBL/GenBank/DDBJ databases">
        <title>Collection of gut derived symbiotic bacterial strains cultured from healthy donors.</title>
        <authorList>
            <person name="Lin H."/>
            <person name="Littmann E."/>
            <person name="Kohout C."/>
            <person name="Pamer E.G."/>
        </authorList>
    </citation>
    <scope>NUCLEOTIDE SEQUENCE [LARGE SCALE GENOMIC DNA]</scope>
    <source>
        <strain evidence="2 3">DFI.1.165</strain>
    </source>
</reference>
<organism evidence="2 3">
    <name type="scientific">Bariatricus massiliensis</name>
    <dbReference type="NCBI Taxonomy" id="1745713"/>
    <lineage>
        <taxon>Bacteria</taxon>
        <taxon>Bacillati</taxon>
        <taxon>Bacillota</taxon>
        <taxon>Clostridia</taxon>
        <taxon>Lachnospirales</taxon>
        <taxon>Lachnospiraceae</taxon>
        <taxon>Bariatricus</taxon>
    </lineage>
</organism>
<dbReference type="Pfam" id="PF14594">
    <property type="entry name" value="Sipho_Gp37"/>
    <property type="match status" value="1"/>
</dbReference>
<evidence type="ECO:0000313" key="3">
    <source>
        <dbReference type="Proteomes" id="UP001299546"/>
    </source>
</evidence>
<dbReference type="Proteomes" id="UP001299546">
    <property type="component" value="Unassembled WGS sequence"/>
</dbReference>
<proteinExistence type="predicted"/>
<evidence type="ECO:0000313" key="2">
    <source>
        <dbReference type="EMBL" id="MCB7387730.1"/>
    </source>
</evidence>
<name>A0ABS8DH79_9FIRM</name>
<dbReference type="RefSeq" id="WP_227183581.1">
    <property type="nucleotide sequence ID" value="NZ_JAJCIQ010000006.1"/>
</dbReference>
<sequence>MDTRAVRFYSPDFRMLKEVDDAVVIFTKRWHSYGQFEIHLDRMEAYIKKDNRVLFDGDEYKNGIIKYIFEDTDGSVTIKGFTLLWLLKNRITVPDAGKDYVYYNAPVEDIMIDIVKTNAVTPVNGKRKLERFEAVESLGRGEKMAYQSSHTELTTCLEELSKYSMLGVAVRMDIRNKRYVFEVLEGTDRTIQQKERPPVVFREEYDNLSNTTYTVNDSNTKNCAYTAGQGEGADRAIYIVGDELSGERRREVYVDARDVEDASELPERGAAKLADMKLEENFESEVDSADYGKKWQLGDMVTIIHEESGLTLNDYVVEIEETMDRDGYSVIPTFGVPEKGLSSGSSSGAGFGGGGAGDARYIYTRSVPAEVWEINHNLGKFPSVTVTDSAGTMVMGDVVYIDRNNLKLIFIGGFAGFAYLN</sequence>
<evidence type="ECO:0000259" key="1">
    <source>
        <dbReference type="Pfam" id="PF14594"/>
    </source>
</evidence>
<feature type="domain" description="Gp28/Gp37-like" evidence="1">
    <location>
        <begin position="6"/>
        <end position="335"/>
    </location>
</feature>
<dbReference type="EMBL" id="JAJCIS010000005">
    <property type="protein sequence ID" value="MCB7387730.1"/>
    <property type="molecule type" value="Genomic_DNA"/>
</dbReference>
<comment type="caution">
    <text evidence="2">The sequence shown here is derived from an EMBL/GenBank/DDBJ whole genome shotgun (WGS) entry which is preliminary data.</text>
</comment>
<dbReference type="InterPro" id="IPR029432">
    <property type="entry name" value="Gp28/Gp37-like_dom"/>
</dbReference>
<keyword evidence="3" id="KW-1185">Reference proteome</keyword>
<gene>
    <name evidence="2" type="ORF">LIZ65_10570</name>
</gene>